<dbReference type="SUPFAM" id="SSF52151">
    <property type="entry name" value="FabD/lysophospholipase-like"/>
    <property type="match status" value="1"/>
</dbReference>
<evidence type="ECO:0000256" key="4">
    <source>
        <dbReference type="ARBA" id="ARBA00023098"/>
    </source>
</evidence>
<keyword evidence="2" id="KW-0378">Hydrolase</keyword>
<dbReference type="InterPro" id="IPR002641">
    <property type="entry name" value="PNPLA_dom"/>
</dbReference>
<proteinExistence type="predicted"/>
<keyword evidence="3" id="KW-0040">ANK repeat</keyword>
<keyword evidence="4" id="KW-0443">Lipid metabolism</keyword>
<comment type="caution">
    <text evidence="5">Lacks conserved residue(s) required for the propagation of feature annotation.</text>
</comment>
<evidence type="ECO:0000256" key="3">
    <source>
        <dbReference type="ARBA" id="ARBA00023043"/>
    </source>
</evidence>
<evidence type="ECO:0000256" key="2">
    <source>
        <dbReference type="ARBA" id="ARBA00022801"/>
    </source>
</evidence>
<dbReference type="Proteomes" id="UP000036681">
    <property type="component" value="Unplaced"/>
</dbReference>
<feature type="short sequence motif" description="DGA/G" evidence="5">
    <location>
        <begin position="52"/>
        <end position="54"/>
    </location>
</feature>
<name>A0A9J2QAD3_ASCLU</name>
<protein>
    <submittedName>
        <fullName evidence="8">PNPLA domain-containing protein</fullName>
    </submittedName>
</protein>
<dbReference type="PROSITE" id="PS51635">
    <property type="entry name" value="PNPLA"/>
    <property type="match status" value="1"/>
</dbReference>
<dbReference type="PANTHER" id="PTHR24139">
    <property type="entry name" value="CALCIUM-INDEPENDENT PHOSPHOLIPASE A2"/>
    <property type="match status" value="1"/>
</dbReference>
<dbReference type="InterPro" id="IPR016035">
    <property type="entry name" value="Acyl_Trfase/lysoPLipase"/>
</dbReference>
<organism evidence="7 8">
    <name type="scientific">Ascaris lumbricoides</name>
    <name type="common">Giant roundworm</name>
    <dbReference type="NCBI Taxonomy" id="6252"/>
    <lineage>
        <taxon>Eukaryota</taxon>
        <taxon>Metazoa</taxon>
        <taxon>Ecdysozoa</taxon>
        <taxon>Nematoda</taxon>
        <taxon>Chromadorea</taxon>
        <taxon>Rhabditida</taxon>
        <taxon>Spirurina</taxon>
        <taxon>Ascaridomorpha</taxon>
        <taxon>Ascaridoidea</taxon>
        <taxon>Ascarididae</taxon>
        <taxon>Ascaris</taxon>
    </lineage>
</organism>
<dbReference type="GO" id="GO:0006629">
    <property type="term" value="P:lipid metabolic process"/>
    <property type="evidence" value="ECO:0007669"/>
    <property type="project" value="UniProtKB-KW"/>
</dbReference>
<reference evidence="8" key="1">
    <citation type="submission" date="2023-03" db="UniProtKB">
        <authorList>
            <consortium name="WormBaseParasite"/>
        </authorList>
    </citation>
    <scope>IDENTIFICATION</scope>
</reference>
<dbReference type="GO" id="GO:0047499">
    <property type="term" value="F:calcium-independent phospholipase A2 activity"/>
    <property type="evidence" value="ECO:0007669"/>
    <property type="project" value="InterPro"/>
</dbReference>
<keyword evidence="7" id="KW-1185">Reference proteome</keyword>
<feature type="domain" description="PNPLA" evidence="6">
    <location>
        <begin position="1"/>
        <end position="65"/>
    </location>
</feature>
<dbReference type="GO" id="GO:0052816">
    <property type="term" value="F:long-chain fatty acyl-CoA hydrolase activity"/>
    <property type="evidence" value="ECO:0007669"/>
    <property type="project" value="TreeGrafter"/>
</dbReference>
<evidence type="ECO:0000313" key="7">
    <source>
        <dbReference type="Proteomes" id="UP000036681"/>
    </source>
</evidence>
<accession>A0A9J2QAD3</accession>
<dbReference type="WBParaSite" id="ALUE_0001922301-mRNA-1">
    <property type="protein sequence ID" value="ALUE_0001922301-mRNA-1"/>
    <property type="gene ID" value="ALUE_0001922301"/>
</dbReference>
<dbReference type="Gene3D" id="3.40.1090.10">
    <property type="entry name" value="Cytosolic phospholipase A2 catalytic domain"/>
    <property type="match status" value="1"/>
</dbReference>
<dbReference type="GO" id="GO:0005739">
    <property type="term" value="C:mitochondrion"/>
    <property type="evidence" value="ECO:0007669"/>
    <property type="project" value="TreeGrafter"/>
</dbReference>
<dbReference type="GO" id="GO:2000304">
    <property type="term" value="P:positive regulation of ceramide biosynthetic process"/>
    <property type="evidence" value="ECO:0007669"/>
    <property type="project" value="TreeGrafter"/>
</dbReference>
<dbReference type="AlphaFoldDB" id="A0A9J2QAD3"/>
<sequence>MELMRNYELPLSEEENNELGYTSPADIKIWRAIRRSTAAPTYFTAAENRYLDGGIASNNPTLELLSEIHFWNSVLEYKRQNSRKVYLGCMLSVGTGLEPVRPLDPQSLEIGRSWVGSAMAIKSLGVVIVDQRQSSRKVYLGCMLSVGTGLEPVRPLDPQSLEIGRSWVGSAMAIKSLGVVIVDQATLTEGAPVVRSRSWCHSMGVPYFRLNAPLTSDVPMDCKDDSTLCRMMWDCVEYAYNNREQLKDLAQLLKTIGLAKQRADVHGAVPIERTYHTFVSKSVEET</sequence>
<dbReference type="Pfam" id="PF01734">
    <property type="entry name" value="Patatin"/>
    <property type="match status" value="1"/>
</dbReference>
<dbReference type="PANTHER" id="PTHR24139:SF34">
    <property type="entry name" value="85_88 KDA CALCIUM-INDEPENDENT PHOSPHOLIPASE A2"/>
    <property type="match status" value="1"/>
</dbReference>
<evidence type="ECO:0000259" key="6">
    <source>
        <dbReference type="PROSITE" id="PS51635"/>
    </source>
</evidence>
<evidence type="ECO:0000313" key="8">
    <source>
        <dbReference type="WBParaSite" id="ALUE_0001922301-mRNA-1"/>
    </source>
</evidence>
<evidence type="ECO:0000256" key="1">
    <source>
        <dbReference type="ARBA" id="ARBA00022737"/>
    </source>
</evidence>
<evidence type="ECO:0000256" key="5">
    <source>
        <dbReference type="PROSITE-ProRule" id="PRU01161"/>
    </source>
</evidence>
<keyword evidence="1" id="KW-0677">Repeat</keyword>
<dbReference type="InterPro" id="IPR047148">
    <property type="entry name" value="PLPL9"/>
</dbReference>